<dbReference type="RefSeq" id="XP_024726479.1">
    <property type="nucleotide sequence ID" value="XM_024871652.1"/>
</dbReference>
<sequence>MSLQRAEGLDIRLANSFHFEVEQGKSKTVEMKLDYCVFLWKLSFLKTLEITTPLKSGPYRAHSP</sequence>
<evidence type="ECO:0000313" key="2">
    <source>
        <dbReference type="Proteomes" id="UP000235371"/>
    </source>
</evidence>
<accession>A0A2J6SFM5</accession>
<protein>
    <submittedName>
        <fullName evidence="1">Uncharacterized protein</fullName>
    </submittedName>
</protein>
<proteinExistence type="predicted"/>
<dbReference type="AlphaFoldDB" id="A0A2J6SFM5"/>
<keyword evidence="2" id="KW-1185">Reference proteome</keyword>
<dbReference type="GeneID" id="36579734"/>
<reference evidence="1 2" key="1">
    <citation type="submission" date="2016-04" db="EMBL/GenBank/DDBJ databases">
        <title>A degradative enzymes factory behind the ericoid mycorrhizal symbiosis.</title>
        <authorList>
            <consortium name="DOE Joint Genome Institute"/>
            <person name="Martino E."/>
            <person name="Morin E."/>
            <person name="Grelet G."/>
            <person name="Kuo A."/>
            <person name="Kohler A."/>
            <person name="Daghino S."/>
            <person name="Barry K."/>
            <person name="Choi C."/>
            <person name="Cichocki N."/>
            <person name="Clum A."/>
            <person name="Copeland A."/>
            <person name="Hainaut M."/>
            <person name="Haridas S."/>
            <person name="Labutti K."/>
            <person name="Lindquist E."/>
            <person name="Lipzen A."/>
            <person name="Khouja H.-R."/>
            <person name="Murat C."/>
            <person name="Ohm R."/>
            <person name="Olson A."/>
            <person name="Spatafora J."/>
            <person name="Veneault-Fourrey C."/>
            <person name="Henrissat B."/>
            <person name="Grigoriev I."/>
            <person name="Martin F."/>
            <person name="Perotto S."/>
        </authorList>
    </citation>
    <scope>NUCLEOTIDE SEQUENCE [LARGE SCALE GENOMIC DNA]</scope>
    <source>
        <strain evidence="1 2">E</strain>
    </source>
</reference>
<dbReference type="Proteomes" id="UP000235371">
    <property type="component" value="Unassembled WGS sequence"/>
</dbReference>
<evidence type="ECO:0000313" key="1">
    <source>
        <dbReference type="EMBL" id="PMD49575.1"/>
    </source>
</evidence>
<dbReference type="InParanoid" id="A0A2J6SFM5"/>
<gene>
    <name evidence="1" type="ORF">K444DRAFT_290884</name>
</gene>
<dbReference type="EMBL" id="KZ613920">
    <property type="protein sequence ID" value="PMD49575.1"/>
    <property type="molecule type" value="Genomic_DNA"/>
</dbReference>
<name>A0A2J6SFM5_9HELO</name>
<organism evidence="1 2">
    <name type="scientific">Hyaloscypha bicolor E</name>
    <dbReference type="NCBI Taxonomy" id="1095630"/>
    <lineage>
        <taxon>Eukaryota</taxon>
        <taxon>Fungi</taxon>
        <taxon>Dikarya</taxon>
        <taxon>Ascomycota</taxon>
        <taxon>Pezizomycotina</taxon>
        <taxon>Leotiomycetes</taxon>
        <taxon>Helotiales</taxon>
        <taxon>Hyaloscyphaceae</taxon>
        <taxon>Hyaloscypha</taxon>
        <taxon>Hyaloscypha bicolor</taxon>
    </lineage>
</organism>